<evidence type="ECO:0000256" key="4">
    <source>
        <dbReference type="SAM" id="MobiDB-lite"/>
    </source>
</evidence>
<protein>
    <recommendedName>
        <fullName evidence="5">Helicase C-terminal domain-containing protein</fullName>
    </recommendedName>
</protein>
<keyword evidence="7" id="KW-1185">Reference proteome</keyword>
<dbReference type="InterPro" id="IPR014001">
    <property type="entry name" value="Helicase_ATP-bd"/>
</dbReference>
<organism evidence="6 7">
    <name type="scientific">Penicillium chermesinum</name>
    <dbReference type="NCBI Taxonomy" id="63820"/>
    <lineage>
        <taxon>Eukaryota</taxon>
        <taxon>Fungi</taxon>
        <taxon>Dikarya</taxon>
        <taxon>Ascomycota</taxon>
        <taxon>Pezizomycotina</taxon>
        <taxon>Eurotiomycetes</taxon>
        <taxon>Eurotiomycetidae</taxon>
        <taxon>Eurotiales</taxon>
        <taxon>Aspergillaceae</taxon>
        <taxon>Penicillium</taxon>
    </lineage>
</organism>
<dbReference type="InterPro" id="IPR000330">
    <property type="entry name" value="SNF2_N"/>
</dbReference>
<dbReference type="PROSITE" id="PS51194">
    <property type="entry name" value="HELICASE_CTER"/>
    <property type="match status" value="1"/>
</dbReference>
<dbReference type="GeneID" id="83205217"/>
<dbReference type="OrthoDB" id="2801544at2759"/>
<evidence type="ECO:0000313" key="7">
    <source>
        <dbReference type="Proteomes" id="UP001150941"/>
    </source>
</evidence>
<dbReference type="GO" id="GO:0006281">
    <property type="term" value="P:DNA repair"/>
    <property type="evidence" value="ECO:0007669"/>
    <property type="project" value="TreeGrafter"/>
</dbReference>
<dbReference type="GO" id="GO:0008094">
    <property type="term" value="F:ATP-dependent activity, acting on DNA"/>
    <property type="evidence" value="ECO:0007669"/>
    <property type="project" value="TreeGrafter"/>
</dbReference>
<dbReference type="CDD" id="cd18793">
    <property type="entry name" value="SF2_C_SNF"/>
    <property type="match status" value="1"/>
</dbReference>
<dbReference type="AlphaFoldDB" id="A0A9W9TIH9"/>
<dbReference type="Proteomes" id="UP001150941">
    <property type="component" value="Unassembled WGS sequence"/>
</dbReference>
<evidence type="ECO:0000259" key="5">
    <source>
        <dbReference type="PROSITE" id="PS51194"/>
    </source>
</evidence>
<dbReference type="SMART" id="SM00490">
    <property type="entry name" value="HELICc"/>
    <property type="match status" value="1"/>
</dbReference>
<dbReference type="EMBL" id="JAPQKS010000006">
    <property type="protein sequence ID" value="KAJ5224076.1"/>
    <property type="molecule type" value="Genomic_DNA"/>
</dbReference>
<feature type="domain" description="Helicase C-terminal" evidence="5">
    <location>
        <begin position="889"/>
        <end position="1039"/>
    </location>
</feature>
<dbReference type="Pfam" id="PF00271">
    <property type="entry name" value="Helicase_C"/>
    <property type="match status" value="1"/>
</dbReference>
<name>A0A9W9TIH9_9EURO</name>
<dbReference type="InterPro" id="IPR050628">
    <property type="entry name" value="SNF2_RAD54_helicase_TF"/>
</dbReference>
<dbReference type="SUPFAM" id="SSF52540">
    <property type="entry name" value="P-loop containing nucleoside triphosphate hydrolases"/>
    <property type="match status" value="2"/>
</dbReference>
<dbReference type="Gene3D" id="3.40.50.300">
    <property type="entry name" value="P-loop containing nucleotide triphosphate hydrolases"/>
    <property type="match status" value="1"/>
</dbReference>
<feature type="compositionally biased region" description="Basic and acidic residues" evidence="4">
    <location>
        <begin position="833"/>
        <end position="844"/>
    </location>
</feature>
<dbReference type="InterPro" id="IPR038718">
    <property type="entry name" value="SNF2-like_sf"/>
</dbReference>
<gene>
    <name evidence="6" type="ORF">N7468_008618</name>
</gene>
<keyword evidence="2" id="KW-0378">Hydrolase</keyword>
<proteinExistence type="predicted"/>
<dbReference type="Gene3D" id="3.40.50.10810">
    <property type="entry name" value="Tandem AAA-ATPase domain"/>
    <property type="match status" value="1"/>
</dbReference>
<evidence type="ECO:0000256" key="1">
    <source>
        <dbReference type="ARBA" id="ARBA00022741"/>
    </source>
</evidence>
<keyword evidence="1" id="KW-0547">Nucleotide-binding</keyword>
<reference evidence="6" key="1">
    <citation type="submission" date="2022-11" db="EMBL/GenBank/DDBJ databases">
        <authorList>
            <person name="Petersen C."/>
        </authorList>
    </citation>
    <scope>NUCLEOTIDE SEQUENCE</scope>
    <source>
        <strain evidence="6">IBT 19713</strain>
    </source>
</reference>
<dbReference type="PANTHER" id="PTHR45626">
    <property type="entry name" value="TRANSCRIPTION TERMINATION FACTOR 2-RELATED"/>
    <property type="match status" value="1"/>
</dbReference>
<reference evidence="6" key="2">
    <citation type="journal article" date="2023" name="IMA Fungus">
        <title>Comparative genomic study of the Penicillium genus elucidates a diverse pangenome and 15 lateral gene transfer events.</title>
        <authorList>
            <person name="Petersen C."/>
            <person name="Sorensen T."/>
            <person name="Nielsen M.R."/>
            <person name="Sondergaard T.E."/>
            <person name="Sorensen J.L."/>
            <person name="Fitzpatrick D.A."/>
            <person name="Frisvad J.C."/>
            <person name="Nielsen K.L."/>
        </authorList>
    </citation>
    <scope>NUCLEOTIDE SEQUENCE</scope>
    <source>
        <strain evidence="6">IBT 19713</strain>
    </source>
</reference>
<dbReference type="GO" id="GO:0005634">
    <property type="term" value="C:nucleus"/>
    <property type="evidence" value="ECO:0007669"/>
    <property type="project" value="TreeGrafter"/>
</dbReference>
<dbReference type="RefSeq" id="XP_058328259.1">
    <property type="nucleotide sequence ID" value="XM_058477914.1"/>
</dbReference>
<sequence>MGSLGPLGGVLDDSWPAKSPIDVPEERSTHLPHQMTPPLPATPDNVNDISVPSPSQSTVEGTTARADLIDLQRDFRDDMQAYLPVGTLESQQALAPEYISSLQLLAQNRWIGVRATEISNGIRIYVNTILASRTSSQKGIGKLRKSLKFIMSKVDSSPDAWEGHRDPQVQNRDMVPAAEEESLWHIYNTLQNPKPNAGTMKDPWSRRAMEEVLSGGDFKEYGLKTDLFPYQRRSAAMMIQREAQPALMLDPRLQELKTPLGLPYYYDKEEGCIVREKSVYSEACGGILAETMGGGKTLICLAVIWATRGHLPQIPVQYQSPQDKPNSTPIRERTGSLMDMAAAAAGRHSKPWKSFFLDRQLQENMIYKRCIEACKRNPGSYEIPPPPSRYQGRNSTSYPRPPAKRILICSGTLVIVPKNLVDHWESEIAKHTEGLEVLVLRNSAQKTPSAEELLDYDIVLFDRHRFEREAGEPLHNRSVKWNRIDSPLTQLHWLRVIVDEGHNVAGNGGKTNMSHLLDQLHIERRWVISGTPSAGLYGVEISLASQEASARETESPERATAAALEARNKTGNAINNEMKTLNQLRRIVVDFLGLKPWSNSKGDDPADWTTYMKPIGEDGKRRKSLAIRATLQGLVVRHQLDVVHQENILPPLYNKPVYLEPTFYDKLSINLFIFGLAVNSITSERQGPDYMFAPSNRKDLNLLISNLRQAGFWWIGSNVNLEDSLKHATKYMDKNLRKMSKPDIETLEHGMKIARRALGSIGWNHFKQLQELGVYLMNFPEDHRMHWSLSPDNSERNPMLMGITQARYAQKHVTEHLRSLDPTEGFSGAGISTRKELSERDAKNKPKKGAPESSASRPSIANCSDHFPDDSPLNKTQLVATASAKLTYLLDQIIKYQATEKIIIFYENDNTAFWIAEGLELLGIEFRIYASTLKTGQRTEYLRLFRETDQIRVLLMSLSQAAHGLHIAQASRVYIVNPIWQPTIESQAIKRAHRIGQTRPVYVETLVLRDTLEHRMLLRRKEMTEAEMQNAEKSLLDDNTMSDIIQNEPFLAMADESDTGAAYLENPTGFFDRHRLPIPDDEDVPMRSPTDKRALTTDFDADMGGYVAEAKETEGYWFCG</sequence>
<keyword evidence="3" id="KW-0067">ATP-binding</keyword>
<feature type="compositionally biased region" description="Polar residues" evidence="4">
    <location>
        <begin position="853"/>
        <end position="862"/>
    </location>
</feature>
<accession>A0A9W9TIH9</accession>
<dbReference type="SMART" id="SM00487">
    <property type="entry name" value="DEXDc"/>
    <property type="match status" value="1"/>
</dbReference>
<feature type="region of interest" description="Disordered" evidence="4">
    <location>
        <begin position="819"/>
        <end position="868"/>
    </location>
</feature>
<dbReference type="Pfam" id="PF00176">
    <property type="entry name" value="SNF2-rel_dom"/>
    <property type="match status" value="1"/>
</dbReference>
<dbReference type="PANTHER" id="PTHR45626:SF51">
    <property type="entry name" value="SNF2-RELATED DOMAIN-CONTAINING PROTEIN"/>
    <property type="match status" value="1"/>
</dbReference>
<dbReference type="GO" id="GO:0005524">
    <property type="term" value="F:ATP binding"/>
    <property type="evidence" value="ECO:0007669"/>
    <property type="project" value="UniProtKB-KW"/>
</dbReference>
<evidence type="ECO:0000313" key="6">
    <source>
        <dbReference type="EMBL" id="KAJ5224076.1"/>
    </source>
</evidence>
<dbReference type="InterPro" id="IPR049730">
    <property type="entry name" value="SNF2/RAD54-like_C"/>
</dbReference>
<dbReference type="InterPro" id="IPR027417">
    <property type="entry name" value="P-loop_NTPase"/>
</dbReference>
<comment type="caution">
    <text evidence="6">The sequence shown here is derived from an EMBL/GenBank/DDBJ whole genome shotgun (WGS) entry which is preliminary data.</text>
</comment>
<dbReference type="InterPro" id="IPR001650">
    <property type="entry name" value="Helicase_C-like"/>
</dbReference>
<evidence type="ECO:0000256" key="3">
    <source>
        <dbReference type="ARBA" id="ARBA00022840"/>
    </source>
</evidence>
<feature type="compositionally biased region" description="Polar residues" evidence="4">
    <location>
        <begin position="44"/>
        <end position="60"/>
    </location>
</feature>
<evidence type="ECO:0000256" key="2">
    <source>
        <dbReference type="ARBA" id="ARBA00022801"/>
    </source>
</evidence>
<feature type="region of interest" description="Disordered" evidence="4">
    <location>
        <begin position="1"/>
        <end position="60"/>
    </location>
</feature>
<dbReference type="GO" id="GO:0016787">
    <property type="term" value="F:hydrolase activity"/>
    <property type="evidence" value="ECO:0007669"/>
    <property type="project" value="UniProtKB-KW"/>
</dbReference>